<dbReference type="Proteomes" id="UP000477543">
    <property type="component" value="Unassembled WGS sequence"/>
</dbReference>
<keyword evidence="3" id="KW-0067">ATP-binding</keyword>
<proteinExistence type="predicted"/>
<keyword evidence="3" id="KW-0547">Nucleotide-binding</keyword>
<reference evidence="3 4" key="1">
    <citation type="submission" date="2020-01" db="EMBL/GenBank/DDBJ databases">
        <title>Glutamicibacter soli M275.</title>
        <authorList>
            <person name="Meng X."/>
        </authorList>
    </citation>
    <scope>NUCLEOTIDE SEQUENCE [LARGE SCALE GENOMIC DNA]</scope>
    <source>
        <strain evidence="3 4">M275</strain>
    </source>
</reference>
<dbReference type="SUPFAM" id="SSF52540">
    <property type="entry name" value="P-loop containing nucleoside triphosphate hydrolases"/>
    <property type="match status" value="1"/>
</dbReference>
<evidence type="ECO:0000256" key="1">
    <source>
        <dbReference type="SAM" id="MobiDB-lite"/>
    </source>
</evidence>
<dbReference type="Pfam" id="PF00271">
    <property type="entry name" value="Helicase_C"/>
    <property type="match status" value="1"/>
</dbReference>
<keyword evidence="3" id="KW-0347">Helicase</keyword>
<name>A0A6L9G9S3_9MICC</name>
<gene>
    <name evidence="3" type="ORF">GT020_17670</name>
</gene>
<dbReference type="InterPro" id="IPR001650">
    <property type="entry name" value="Helicase_C-like"/>
</dbReference>
<feature type="domain" description="Helicase C-terminal" evidence="2">
    <location>
        <begin position="785"/>
        <end position="882"/>
    </location>
</feature>
<sequence length="1065" mass="117662">MSTLNAKYAFRREMVDRLVSDLFGPSSDNELLTERPLERYVTGVLWPASDSSYVEAPDEPESVAAVSGEATVDSPVGNARLTYPSSVGLTLSVDTTRSSKVWVTPSAASYSPVFTDRKSGSKRRSAFDWQRRALDEFPIAVDLHAEGPKRHLLDGGSLEVYSLVRPAENEIVTVTIVLKNTQPVPADSSVDKDVACWFQVGLSVHTDQPSIIDRSKLRDQIPKDPDLASSELLYRNHLVFGAGHGCAVLVEDTDVAGRFCQRVSTTFVPRQDVHRSMAGSSSANLSLSFMGSARIDEIISELRRLAADYSMWISNSAASMDEAGPKYVPDFLRGVANRHMDDASVALRRINAGIDLLESDSTAFDAFLLANQAMHMQRSRQEWIRNDSKGTFSLDYKQVWRSFQIAFILINIPSITSADHEERDVADLLWFPTGGGKTEAYLGLIAYLLILRRLRNSAQQGVAVIMRYTLRLLTIQQFERAAMLICSLESVRRQNETRLGSDPFGIGLWVGGGATPNDIRTAKTNLAKLRMGHDVVEGNPKQIESCPWCGSQLGISNYEIENDRMVISCPDNECDFANGLPVHIIDTDVYRERPELIIGTVDKFAGMAWNPHVATLFGRDSSNSLGPDLIIQDELHLISGPLGSTVGLYETAVDIAAGDLVRYRGSQNHRPKIIASTATIRRAEKQIRSVFNRSSSLFPPPGLDPDDSFFSEKAPETKFGSRQYVGVLASGTSHTTLMVRTYASLLHSAQVIVSPTVEDRDPYWTLVGYFNSLRVLGSAYLQVYDDVRTRLSLLATRDGLVKPRNIQLSELTSRVENHKIPHALKSLEKGLTGDLTPEDVVLATNMISVGLDVDRLGLMAVMGQPQSSAEYIQATSRVGRRHPGLVVTIFNAARTRDRSHYESFNDFHGALYRAVEATSATPFAARSRDRGLHAMLVSALRMVVPDLRDDASQIRVDSALVDEVISYIADRVVEVEPGEAQATKDELERLLNIWRKAASADDDLPYQPTKKSPRALLIDATKALADPDFVYSTNSIPWPTPRSMRDVDAETQLRPAPMRKDSSLG</sequence>
<comment type="caution">
    <text evidence="3">The sequence shown here is derived from an EMBL/GenBank/DDBJ whole genome shotgun (WGS) entry which is preliminary data.</text>
</comment>
<organism evidence="3 4">
    <name type="scientific">Glutamicibacter soli</name>
    <dbReference type="NCBI Taxonomy" id="453836"/>
    <lineage>
        <taxon>Bacteria</taxon>
        <taxon>Bacillati</taxon>
        <taxon>Actinomycetota</taxon>
        <taxon>Actinomycetes</taxon>
        <taxon>Micrococcales</taxon>
        <taxon>Micrococcaceae</taxon>
        <taxon>Glutamicibacter</taxon>
    </lineage>
</organism>
<dbReference type="GO" id="GO:0004386">
    <property type="term" value="F:helicase activity"/>
    <property type="evidence" value="ECO:0007669"/>
    <property type="project" value="UniProtKB-KW"/>
</dbReference>
<evidence type="ECO:0000313" key="4">
    <source>
        <dbReference type="Proteomes" id="UP000477543"/>
    </source>
</evidence>
<evidence type="ECO:0000259" key="2">
    <source>
        <dbReference type="SMART" id="SM00490"/>
    </source>
</evidence>
<dbReference type="CDD" id="cd18785">
    <property type="entry name" value="SF2_C"/>
    <property type="match status" value="1"/>
</dbReference>
<dbReference type="AlphaFoldDB" id="A0A6L9G9S3"/>
<evidence type="ECO:0000313" key="3">
    <source>
        <dbReference type="EMBL" id="NAZ17874.1"/>
    </source>
</evidence>
<accession>A0A6L9G9S3</accession>
<dbReference type="EMBL" id="WYDN01000029">
    <property type="protein sequence ID" value="NAZ17874.1"/>
    <property type="molecule type" value="Genomic_DNA"/>
</dbReference>
<feature type="region of interest" description="Disordered" evidence="1">
    <location>
        <begin position="1034"/>
        <end position="1065"/>
    </location>
</feature>
<dbReference type="Gene3D" id="3.40.50.300">
    <property type="entry name" value="P-loop containing nucleotide triphosphate hydrolases"/>
    <property type="match status" value="2"/>
</dbReference>
<dbReference type="InterPro" id="IPR027417">
    <property type="entry name" value="P-loop_NTPase"/>
</dbReference>
<dbReference type="SMART" id="SM00490">
    <property type="entry name" value="HELICc"/>
    <property type="match status" value="1"/>
</dbReference>
<protein>
    <submittedName>
        <fullName evidence="3">Helicase</fullName>
    </submittedName>
</protein>
<keyword evidence="3" id="KW-0378">Hydrolase</keyword>
<dbReference type="RefSeq" id="WP_161450177.1">
    <property type="nucleotide sequence ID" value="NZ_WYDN01000029.1"/>
</dbReference>